<evidence type="ECO:0000313" key="11">
    <source>
        <dbReference type="Proteomes" id="UP000501451"/>
    </source>
</evidence>
<dbReference type="Pfam" id="PF19279">
    <property type="entry name" value="YegS_C"/>
    <property type="match status" value="1"/>
</dbReference>
<dbReference type="Proteomes" id="UP000501451">
    <property type="component" value="Chromosome"/>
</dbReference>
<dbReference type="SMART" id="SM00046">
    <property type="entry name" value="DAGKc"/>
    <property type="match status" value="1"/>
</dbReference>
<dbReference type="Gene3D" id="3.40.50.10330">
    <property type="entry name" value="Probable inorganic polyphosphate/atp-NAD kinase, domain 1"/>
    <property type="match status" value="1"/>
</dbReference>
<proteinExistence type="inferred from homology"/>
<dbReference type="EMBL" id="CP049740">
    <property type="protein sequence ID" value="QII82661.1"/>
    <property type="molecule type" value="Genomic_DNA"/>
</dbReference>
<keyword evidence="7" id="KW-0443">Lipid metabolism</keyword>
<dbReference type="Pfam" id="PF00781">
    <property type="entry name" value="DAGK_cat"/>
    <property type="match status" value="1"/>
</dbReference>
<dbReference type="AlphaFoldDB" id="A0A6G7KBT3"/>
<dbReference type="KEGG" id="jar:G7057_09595"/>
<protein>
    <recommendedName>
        <fullName evidence="9">DAGKc domain-containing protein</fullName>
    </recommendedName>
</protein>
<reference evidence="10 11" key="1">
    <citation type="journal article" date="2017" name="Int. J. Syst. Evol. Microbiol.">
        <title>Jeotgalibaca porci sp. nov. and Jeotgalibaca arthritidis sp. nov., isolated from pigs, and emended description of the genus Jeotgalibaca.</title>
        <authorList>
            <person name="Zamora L."/>
            <person name="Perez-Sancho M."/>
            <person name="Dominguez L."/>
            <person name="Fernandez-Garayzabal J.F."/>
            <person name="Vela A.I."/>
        </authorList>
    </citation>
    <scope>NUCLEOTIDE SEQUENCE [LARGE SCALE GENOMIC DNA]</scope>
    <source>
        <strain evidence="10 11">CECT 9157</strain>
    </source>
</reference>
<dbReference type="PANTHER" id="PTHR12358:SF54">
    <property type="entry name" value="SPHINGOSINE KINASE RELATED PROTEIN"/>
    <property type="match status" value="1"/>
</dbReference>
<keyword evidence="4" id="KW-0547">Nucleotide-binding</keyword>
<keyword evidence="11" id="KW-1185">Reference proteome</keyword>
<dbReference type="InterPro" id="IPR016064">
    <property type="entry name" value="NAD/diacylglycerol_kinase_sf"/>
</dbReference>
<evidence type="ECO:0000256" key="7">
    <source>
        <dbReference type="ARBA" id="ARBA00023209"/>
    </source>
</evidence>
<keyword evidence="5" id="KW-0418">Kinase</keyword>
<keyword evidence="6" id="KW-0067">ATP-binding</keyword>
<evidence type="ECO:0000256" key="3">
    <source>
        <dbReference type="ARBA" id="ARBA00022679"/>
    </source>
</evidence>
<dbReference type="PANTHER" id="PTHR12358">
    <property type="entry name" value="SPHINGOSINE KINASE"/>
    <property type="match status" value="1"/>
</dbReference>
<keyword evidence="7" id="KW-0444">Lipid biosynthesis</keyword>
<dbReference type="GO" id="GO:0005524">
    <property type="term" value="F:ATP binding"/>
    <property type="evidence" value="ECO:0007669"/>
    <property type="project" value="UniProtKB-KW"/>
</dbReference>
<sequence>MTIRYHIIANLHSGSGKGRKIALDVHRILDKQAIPFTFYQTEYRKHTITLIQTIARQLKQDERILIIGGDGTLHEAVTGLIQANLKIPVAYLPAGTGNDFARSIGMSSHYKTVLKAILKADHPTLIECFIYRDEEKDVKGIGLNSLGMGFDGKIIQILNDKHTKKTILSAVGLEKLIYLKSISSAFKDRKTFDISVTVDGETYTDSDILIVGAMNHPYFGGGIKIDPESQSNNHELAVMMIKNMAFPELVKLLTKVLTTGSHIHSEHFRRISGKEIAIQVMATAPTQVDGESLAEDDYHFNFELASFLLWQ</sequence>
<evidence type="ECO:0000256" key="8">
    <source>
        <dbReference type="ARBA" id="ARBA00023264"/>
    </source>
</evidence>
<dbReference type="GO" id="GO:0016301">
    <property type="term" value="F:kinase activity"/>
    <property type="evidence" value="ECO:0007669"/>
    <property type="project" value="UniProtKB-KW"/>
</dbReference>
<dbReference type="InterPro" id="IPR050187">
    <property type="entry name" value="Lipid_Phosphate_FormReg"/>
</dbReference>
<dbReference type="Gene3D" id="2.60.200.40">
    <property type="match status" value="1"/>
</dbReference>
<evidence type="ECO:0000256" key="1">
    <source>
        <dbReference type="ARBA" id="ARBA00001946"/>
    </source>
</evidence>
<evidence type="ECO:0000313" key="10">
    <source>
        <dbReference type="EMBL" id="QII82661.1"/>
    </source>
</evidence>
<evidence type="ECO:0000256" key="5">
    <source>
        <dbReference type="ARBA" id="ARBA00022777"/>
    </source>
</evidence>
<keyword evidence="7" id="KW-0594">Phospholipid biosynthesis</keyword>
<keyword evidence="8" id="KW-1208">Phospholipid metabolism</keyword>
<dbReference type="GO" id="GO:0008654">
    <property type="term" value="P:phospholipid biosynthetic process"/>
    <property type="evidence" value="ECO:0007669"/>
    <property type="project" value="UniProtKB-KW"/>
</dbReference>
<dbReference type="PROSITE" id="PS50146">
    <property type="entry name" value="DAGK"/>
    <property type="match status" value="1"/>
</dbReference>
<evidence type="ECO:0000256" key="6">
    <source>
        <dbReference type="ARBA" id="ARBA00022840"/>
    </source>
</evidence>
<dbReference type="InterPro" id="IPR017438">
    <property type="entry name" value="ATP-NAD_kinase_N"/>
</dbReference>
<organism evidence="10 11">
    <name type="scientific">Jeotgalibaca arthritidis</name>
    <dbReference type="NCBI Taxonomy" id="1868794"/>
    <lineage>
        <taxon>Bacteria</taxon>
        <taxon>Bacillati</taxon>
        <taxon>Bacillota</taxon>
        <taxon>Bacilli</taxon>
        <taxon>Lactobacillales</taxon>
        <taxon>Carnobacteriaceae</taxon>
        <taxon>Jeotgalibaca</taxon>
    </lineage>
</organism>
<dbReference type="InterPro" id="IPR045540">
    <property type="entry name" value="YegS/DAGK_C"/>
</dbReference>
<dbReference type="SUPFAM" id="SSF111331">
    <property type="entry name" value="NAD kinase/diacylglycerol kinase-like"/>
    <property type="match status" value="1"/>
</dbReference>
<dbReference type="InterPro" id="IPR001206">
    <property type="entry name" value="Diacylglycerol_kinase_cat_dom"/>
</dbReference>
<dbReference type="RefSeq" id="WP_166163294.1">
    <property type="nucleotide sequence ID" value="NZ_CP049740.1"/>
</dbReference>
<evidence type="ECO:0000256" key="4">
    <source>
        <dbReference type="ARBA" id="ARBA00022741"/>
    </source>
</evidence>
<gene>
    <name evidence="10" type="ORF">G7057_09595</name>
</gene>
<feature type="domain" description="DAGKc" evidence="9">
    <location>
        <begin position="1"/>
        <end position="135"/>
    </location>
</feature>
<name>A0A6G7KBT3_9LACT</name>
<comment type="similarity">
    <text evidence="2">Belongs to the diacylglycerol/lipid kinase family.</text>
</comment>
<accession>A0A6G7KBT3</accession>
<evidence type="ECO:0000256" key="2">
    <source>
        <dbReference type="ARBA" id="ARBA00005983"/>
    </source>
</evidence>
<evidence type="ECO:0000259" key="9">
    <source>
        <dbReference type="PROSITE" id="PS50146"/>
    </source>
</evidence>
<comment type="cofactor">
    <cofactor evidence="1">
        <name>Mg(2+)</name>
        <dbReference type="ChEBI" id="CHEBI:18420"/>
    </cofactor>
</comment>
<keyword evidence="3" id="KW-0808">Transferase</keyword>